<evidence type="ECO:0000313" key="2">
    <source>
        <dbReference type="WBParaSite" id="RSKR_0000967300.1"/>
    </source>
</evidence>
<dbReference type="WBParaSite" id="RSKR_0000967300.1">
    <property type="protein sequence ID" value="RSKR_0000967300.1"/>
    <property type="gene ID" value="RSKR_0000967300"/>
</dbReference>
<evidence type="ECO:0000313" key="1">
    <source>
        <dbReference type="Proteomes" id="UP000095286"/>
    </source>
</evidence>
<dbReference type="Proteomes" id="UP000095286">
    <property type="component" value="Unplaced"/>
</dbReference>
<protein>
    <submittedName>
        <fullName evidence="2">Uncharacterized protein</fullName>
    </submittedName>
</protein>
<reference evidence="2" key="1">
    <citation type="submission" date="2016-11" db="UniProtKB">
        <authorList>
            <consortium name="WormBaseParasite"/>
        </authorList>
    </citation>
    <scope>IDENTIFICATION</scope>
    <source>
        <strain evidence="2">KR3021</strain>
    </source>
</reference>
<sequence>MARGVRGMEGARDAGASGFAKGVGKGLFGAVIRSVSGTVDLASGTLNAIKTCVSGSQYTEPALPKRFIHGDKIIRPYNHQESAGYKYIKDTENGFYLSSDSYVGHARLSDKAVLLTTDKRILLSNKNSVLVN</sequence>
<name>A0AC35UCP0_9BILA</name>
<proteinExistence type="predicted"/>
<accession>A0AC35UCP0</accession>
<organism evidence="1 2">
    <name type="scientific">Rhabditophanes sp. KR3021</name>
    <dbReference type="NCBI Taxonomy" id="114890"/>
    <lineage>
        <taxon>Eukaryota</taxon>
        <taxon>Metazoa</taxon>
        <taxon>Ecdysozoa</taxon>
        <taxon>Nematoda</taxon>
        <taxon>Chromadorea</taxon>
        <taxon>Rhabditida</taxon>
        <taxon>Tylenchina</taxon>
        <taxon>Panagrolaimomorpha</taxon>
        <taxon>Strongyloidoidea</taxon>
        <taxon>Alloionematidae</taxon>
        <taxon>Rhabditophanes</taxon>
    </lineage>
</organism>